<dbReference type="Pfam" id="PF03098">
    <property type="entry name" value="An_peroxidase"/>
    <property type="match status" value="1"/>
</dbReference>
<gene>
    <name evidence="1" type="ORF">Ciccas_008365</name>
</gene>
<dbReference type="InterPro" id="IPR037120">
    <property type="entry name" value="Haem_peroxidase_sf_animal"/>
</dbReference>
<dbReference type="SUPFAM" id="SSF48113">
    <property type="entry name" value="Heme-dependent peroxidases"/>
    <property type="match status" value="1"/>
</dbReference>
<comment type="caution">
    <text evidence="1">The sequence shown here is derived from an EMBL/GenBank/DDBJ whole genome shotgun (WGS) entry which is preliminary data.</text>
</comment>
<dbReference type="AlphaFoldDB" id="A0ABD2Q062"/>
<dbReference type="Gene3D" id="1.10.640.10">
    <property type="entry name" value="Haem peroxidase domain superfamily, animal type"/>
    <property type="match status" value="1"/>
</dbReference>
<reference evidence="1 2" key="1">
    <citation type="submission" date="2024-11" db="EMBL/GenBank/DDBJ databases">
        <title>Adaptive evolution of stress response genes in parasites aligns with host niche diversity.</title>
        <authorList>
            <person name="Hahn C."/>
            <person name="Resl P."/>
        </authorList>
    </citation>
    <scope>NUCLEOTIDE SEQUENCE [LARGE SCALE GENOMIC DNA]</scope>
    <source>
        <strain evidence="1">EGGRZ-B1_66</strain>
        <tissue evidence="1">Body</tissue>
    </source>
</reference>
<proteinExistence type="predicted"/>
<dbReference type="PANTHER" id="PTHR11475:SF58">
    <property type="entry name" value="PEROXIDASIN"/>
    <property type="match status" value="1"/>
</dbReference>
<name>A0ABD2Q062_9PLAT</name>
<feature type="non-terminal residue" evidence="1">
    <location>
        <position position="227"/>
    </location>
</feature>
<organism evidence="1 2">
    <name type="scientific">Cichlidogyrus casuarinus</name>
    <dbReference type="NCBI Taxonomy" id="1844966"/>
    <lineage>
        <taxon>Eukaryota</taxon>
        <taxon>Metazoa</taxon>
        <taxon>Spiralia</taxon>
        <taxon>Lophotrochozoa</taxon>
        <taxon>Platyhelminthes</taxon>
        <taxon>Monogenea</taxon>
        <taxon>Monopisthocotylea</taxon>
        <taxon>Dactylogyridea</taxon>
        <taxon>Ancyrocephalidae</taxon>
        <taxon>Cichlidogyrus</taxon>
    </lineage>
</organism>
<keyword evidence="2" id="KW-1185">Reference proteome</keyword>
<sequence length="227" mass="25896">MNEIMMKMKEKKINELREKGYFNLSELYARENELYSDDNYAYDRLQTFRLQGLENTAAPSGGTNMIFDKPMYHMTEEDSMFDEDEKMSGMLMQWGQFLDHDLDFTPVDASTSRFSDGLACNETCLNDPPCFPILVPPQDPRIKHRCIGFARSVATCGSGSTSLLTGRPHFREQLNQITSFIDASNVYSSDETEANVLRDVVYDEGKMLHGMTTEAGKYLLPFNIRGQ</sequence>
<evidence type="ECO:0000313" key="2">
    <source>
        <dbReference type="Proteomes" id="UP001626550"/>
    </source>
</evidence>
<protein>
    <submittedName>
        <fullName evidence="1">Uncharacterized protein</fullName>
    </submittedName>
</protein>
<dbReference type="PANTHER" id="PTHR11475">
    <property type="entry name" value="OXIDASE/PEROXIDASE"/>
    <property type="match status" value="1"/>
</dbReference>
<accession>A0ABD2Q062</accession>
<dbReference type="Proteomes" id="UP001626550">
    <property type="component" value="Unassembled WGS sequence"/>
</dbReference>
<dbReference type="InterPro" id="IPR019791">
    <property type="entry name" value="Haem_peroxidase_animal"/>
</dbReference>
<evidence type="ECO:0000313" key="1">
    <source>
        <dbReference type="EMBL" id="KAL3313034.1"/>
    </source>
</evidence>
<dbReference type="InterPro" id="IPR010255">
    <property type="entry name" value="Haem_peroxidase_sf"/>
</dbReference>
<dbReference type="PROSITE" id="PS50292">
    <property type="entry name" value="PEROXIDASE_3"/>
    <property type="match status" value="1"/>
</dbReference>
<dbReference type="EMBL" id="JBJKFK010001458">
    <property type="protein sequence ID" value="KAL3313034.1"/>
    <property type="molecule type" value="Genomic_DNA"/>
</dbReference>